<feature type="transmembrane region" description="Helical" evidence="1">
    <location>
        <begin position="143"/>
        <end position="164"/>
    </location>
</feature>
<feature type="transmembrane region" description="Helical" evidence="1">
    <location>
        <begin position="78"/>
        <end position="100"/>
    </location>
</feature>
<keyword evidence="1" id="KW-0812">Transmembrane</keyword>
<evidence type="ECO:0000313" key="2">
    <source>
        <dbReference type="EMBL" id="AAZ78238.1"/>
    </source>
</evidence>
<reference evidence="2" key="2">
    <citation type="journal article" date="2006" name="Microbiology">
        <title>Genes involved in the methyl tert-butyl ether (MTBE) metabolic pathway of Mycobacterium austroafricanum IFP 2012.</title>
        <authorList>
            <person name="Lopes Ferreira N."/>
            <person name="Labbe D."/>
            <person name="Monot F."/>
            <person name="Fayolle-Guichard F."/>
            <person name="Greer C.W."/>
        </authorList>
    </citation>
    <scope>NUCLEOTIDE SEQUENCE</scope>
    <source>
        <strain evidence="2">IFP 2012</strain>
    </source>
</reference>
<dbReference type="EMBL" id="DQ147773">
    <property type="protein sequence ID" value="AAZ78238.1"/>
    <property type="molecule type" value="Genomic_DNA"/>
</dbReference>
<dbReference type="AlphaFoldDB" id="Q3YAT2"/>
<organism evidence="2">
    <name type="scientific">Mycolicibacterium austroafricanum</name>
    <name type="common">Mycobacterium austroafricanum</name>
    <dbReference type="NCBI Taxonomy" id="39687"/>
    <lineage>
        <taxon>Bacteria</taxon>
        <taxon>Bacillati</taxon>
        <taxon>Actinomycetota</taxon>
        <taxon>Actinomycetes</taxon>
        <taxon>Mycobacteriales</taxon>
        <taxon>Mycobacteriaceae</taxon>
        <taxon>Mycolicibacterium</taxon>
    </lineage>
</organism>
<accession>Q3YAT2</accession>
<protein>
    <submittedName>
        <fullName evidence="2">Putative permease</fullName>
    </submittedName>
</protein>
<proteinExistence type="predicted"/>
<evidence type="ECO:0000256" key="1">
    <source>
        <dbReference type="SAM" id="Phobius"/>
    </source>
</evidence>
<feature type="transmembrane region" description="Helical" evidence="1">
    <location>
        <begin position="37"/>
        <end position="58"/>
    </location>
</feature>
<name>Q3YAT2_MYCAO</name>
<reference evidence="2" key="1">
    <citation type="submission" date="2005-07" db="EMBL/GenBank/DDBJ databases">
        <authorList>
            <person name="Lopes Ferreira N."/>
            <person name="Labbe D."/>
            <person name="Monot F."/>
            <person name="Fayolle-Guichard F."/>
            <person name="Greer C.W."/>
        </authorList>
    </citation>
    <scope>NUCLEOTIDE SEQUENCE</scope>
    <source>
        <strain evidence="2">IFP 2012</strain>
    </source>
</reference>
<feature type="transmembrane region" description="Helical" evidence="1">
    <location>
        <begin position="107"/>
        <end position="131"/>
    </location>
</feature>
<sequence length="223" mass="23411">MSATDVPPLPQSIGPLHPDVEAGSLSEPGLETAAGRWVAFGLANLAVVLAVSLAGWYLLADPRLSPWSFYPLPFNAALFWAILFVVFIGFNAGFAGFIRLSQPWRGLAITVATGIFAVAVTWVLAAGLGSVNADFAAGRDGGLGYFTGALFVLFGFGTFVIVVLNWQHWPWPQLGLSQPGVGLAEIAAVAGPTMLLYFAFGLPAVSAGGAEPVLELDTLMGWF</sequence>
<keyword evidence="1" id="KW-0472">Membrane</keyword>
<keyword evidence="1" id="KW-1133">Transmembrane helix</keyword>